<dbReference type="Gene3D" id="6.10.140.730">
    <property type="match status" value="1"/>
</dbReference>
<evidence type="ECO:0000259" key="5">
    <source>
        <dbReference type="Pfam" id="PF25869"/>
    </source>
</evidence>
<evidence type="ECO:0000259" key="3">
    <source>
        <dbReference type="Pfam" id="PF11827"/>
    </source>
</evidence>
<dbReference type="Pfam" id="PF25919">
    <property type="entry name" value="BSH_CusB"/>
    <property type="match status" value="1"/>
</dbReference>
<evidence type="ECO:0000313" key="9">
    <source>
        <dbReference type="EMBL" id="QQX77023.1"/>
    </source>
</evidence>
<dbReference type="PANTHER" id="PTHR30097:SF4">
    <property type="entry name" value="SLR6042 PROTEIN"/>
    <property type="match status" value="1"/>
</dbReference>
<evidence type="ECO:0000256" key="2">
    <source>
        <dbReference type="ARBA" id="ARBA00022448"/>
    </source>
</evidence>
<dbReference type="RefSeq" id="WP_202336928.1">
    <property type="nucleotide sequence ID" value="NZ_CP068439.1"/>
</dbReference>
<protein>
    <submittedName>
        <fullName evidence="9">Efflux RND transporter periplasmic adaptor subunit</fullName>
    </submittedName>
</protein>
<organism evidence="9 10">
    <name type="scientific">Aequorivita iocasae</name>
    <dbReference type="NCBI Taxonomy" id="2803865"/>
    <lineage>
        <taxon>Bacteria</taxon>
        <taxon>Pseudomonadati</taxon>
        <taxon>Bacteroidota</taxon>
        <taxon>Flavobacteriia</taxon>
        <taxon>Flavobacteriales</taxon>
        <taxon>Flavobacteriaceae</taxon>
        <taxon>Aequorivita</taxon>
    </lineage>
</organism>
<evidence type="ECO:0000259" key="6">
    <source>
        <dbReference type="Pfam" id="PF25919"/>
    </source>
</evidence>
<accession>A0ABX7DSG2</accession>
<dbReference type="Proteomes" id="UP000629420">
    <property type="component" value="Chromosome"/>
</dbReference>
<evidence type="ECO:0000259" key="7">
    <source>
        <dbReference type="Pfam" id="PF25954"/>
    </source>
</evidence>
<dbReference type="Gene3D" id="2.40.420.20">
    <property type="match status" value="1"/>
</dbReference>
<sequence length="578" mass="63724">MKKYIIYIAILALGLVLGYVFFGTSLEGSSNTKNISEKDRNHESETQMWTCSMHPQILQPEPGDCPICGMELIPATSDGDGLGLHQIKLSKNAMALANIQTTVVGGSEGADGTLKLSGKIQENQEGNVIQASYFSGRIEKLDVNFTGEKVKRGQLLATIYAPELVAAQQELITAASLKESQPNLYQAVRNKLKLWKLSEKQINAIEASGKVRENFPVYATVSGTVSEKLVNEGDYVKQGQPLLKIADLNSVWAMFDAYENQLSSLQVGQEIKVTTNAYPNKEFHAKISFIEPTLTTTTRTVNVRAELNNENGILKPGMFVEGIITDAAPSNNNKISIPKTAVLWTGKRSVVYVKSNPEEPIFEMREVSLGATMNDSYEIISGLRPGEEVVTNGTFTVDAAAQLQGKTSMMNHQGPLEKKKASGTLKTVQMKMELPENFQKDFLPVIDSYITLKEAFVTSNFKVVKPKAEAMLHQLKSIKTEGLHKMEKGHLFKIKDMLVAITESADIENQRDHFIILSENMVAITNNIKMLPKAIYVAECPMANSNRGAVWLSHSPEIHNPYYGDAMLNCGSVIDTIK</sequence>
<dbReference type="SUPFAM" id="SSF111369">
    <property type="entry name" value="HlyD-like secretion proteins"/>
    <property type="match status" value="1"/>
</dbReference>
<evidence type="ECO:0000313" key="10">
    <source>
        <dbReference type="Proteomes" id="UP000629420"/>
    </source>
</evidence>
<dbReference type="InterPro" id="IPR006143">
    <property type="entry name" value="RND_pump_MFP"/>
</dbReference>
<reference evidence="9 10" key="1">
    <citation type="submission" date="2021-01" db="EMBL/GenBank/DDBJ databases">
        <title>Aequorivita sp. strain KX20305, a bacterium isolated from the sediment collected at a cold seep field in South China Sea.</title>
        <authorList>
            <person name="Zhang H."/>
            <person name="Li C."/>
        </authorList>
    </citation>
    <scope>NUCLEOTIDE SEQUENCE [LARGE SCALE GENOMIC DNA]</scope>
    <source>
        <strain evidence="9 10">KX20305</strain>
    </source>
</reference>
<dbReference type="Gene3D" id="2.40.30.170">
    <property type="match status" value="1"/>
</dbReference>
<gene>
    <name evidence="9" type="ORF">JK629_01740</name>
</gene>
<dbReference type="Pfam" id="PF25954">
    <property type="entry name" value="Beta-barrel_RND_2"/>
    <property type="match status" value="1"/>
</dbReference>
<feature type="domain" description="CzcB-like C-terminal circularly permuted SH3-like" evidence="8">
    <location>
        <begin position="335"/>
        <end position="397"/>
    </location>
</feature>
<proteinExistence type="inferred from homology"/>
<feature type="domain" description="CusB-like beta-barrel" evidence="7">
    <location>
        <begin position="250"/>
        <end position="324"/>
    </location>
</feature>
<dbReference type="Pfam" id="PF19335">
    <property type="entry name" value="HMBD"/>
    <property type="match status" value="1"/>
</dbReference>
<evidence type="ECO:0000256" key="1">
    <source>
        <dbReference type="ARBA" id="ARBA00009477"/>
    </source>
</evidence>
<dbReference type="InterPro" id="IPR058791">
    <property type="entry name" value="3HB_CusB"/>
</dbReference>
<comment type="similarity">
    <text evidence="1">Belongs to the membrane fusion protein (MFP) (TC 8.A.1) family.</text>
</comment>
<dbReference type="InterPro" id="IPR045800">
    <property type="entry name" value="HMBD"/>
</dbReference>
<feature type="domain" description="CusB-like barrel-sandwich hybrid" evidence="6">
    <location>
        <begin position="133"/>
        <end position="246"/>
    </location>
</feature>
<dbReference type="Pfam" id="PF25975">
    <property type="entry name" value="CzcB_C"/>
    <property type="match status" value="1"/>
</dbReference>
<dbReference type="EMBL" id="CP068439">
    <property type="protein sequence ID" value="QQX77023.1"/>
    <property type="molecule type" value="Genomic_DNA"/>
</dbReference>
<keyword evidence="10" id="KW-1185">Reference proteome</keyword>
<dbReference type="PANTHER" id="PTHR30097">
    <property type="entry name" value="CATION EFFLUX SYSTEM PROTEIN CUSB"/>
    <property type="match status" value="1"/>
</dbReference>
<name>A0ABX7DSG2_9FLAO</name>
<dbReference type="Pfam" id="PF11827">
    <property type="entry name" value="DUF3347"/>
    <property type="match status" value="1"/>
</dbReference>
<evidence type="ECO:0000259" key="4">
    <source>
        <dbReference type="Pfam" id="PF19335"/>
    </source>
</evidence>
<feature type="domain" description="DUF3347" evidence="3">
    <location>
        <begin position="445"/>
        <end position="529"/>
    </location>
</feature>
<keyword evidence="2" id="KW-0813">Transport</keyword>
<feature type="domain" description="Heavy metal binding" evidence="4">
    <location>
        <begin position="49"/>
        <end position="75"/>
    </location>
</feature>
<dbReference type="InterPro" id="IPR058649">
    <property type="entry name" value="CzcB_C"/>
</dbReference>
<dbReference type="InterPro" id="IPR058790">
    <property type="entry name" value="BSH_CusB"/>
</dbReference>
<feature type="domain" description="CusB-like three alpha-helical bundle" evidence="5">
    <location>
        <begin position="163"/>
        <end position="212"/>
    </location>
</feature>
<dbReference type="InterPro" id="IPR058792">
    <property type="entry name" value="Beta-barrel_RND_2"/>
</dbReference>
<dbReference type="InterPro" id="IPR021782">
    <property type="entry name" value="DUF3347"/>
</dbReference>
<dbReference type="InterPro" id="IPR051909">
    <property type="entry name" value="MFP_Cation_Efflux"/>
</dbReference>
<dbReference type="NCBIfam" id="TIGR01730">
    <property type="entry name" value="RND_mfp"/>
    <property type="match status" value="1"/>
</dbReference>
<dbReference type="Pfam" id="PF25869">
    <property type="entry name" value="3HB_CusB"/>
    <property type="match status" value="1"/>
</dbReference>
<evidence type="ECO:0000259" key="8">
    <source>
        <dbReference type="Pfam" id="PF25975"/>
    </source>
</evidence>